<dbReference type="InParanoid" id="A0A165L6S2"/>
<dbReference type="Proteomes" id="UP000077266">
    <property type="component" value="Unassembled WGS sequence"/>
</dbReference>
<dbReference type="AlphaFoldDB" id="A0A165L6S2"/>
<sequence length="150" mass="15503">MHAFLVALSMAAAATAVCPSGWIALGQNENCNIFPGGTEPTCSGNFGTIYATNCGVIDIKKGAEDDDWCGSGYLSGSTASCSNHGTKQPRPIVQKPPDAPSGVSGKPSSVTLQDGSHWGNCQKAATTDTCTAFSGLGYINGPIYYCCQRQ</sequence>
<accession>A0A165L6S2</accession>
<evidence type="ECO:0000313" key="4">
    <source>
        <dbReference type="Proteomes" id="UP000077266"/>
    </source>
</evidence>
<reference evidence="3 4" key="1">
    <citation type="journal article" date="2016" name="Mol. Biol. Evol.">
        <title>Comparative Genomics of Early-Diverging Mushroom-Forming Fungi Provides Insights into the Origins of Lignocellulose Decay Capabilities.</title>
        <authorList>
            <person name="Nagy L.G."/>
            <person name="Riley R."/>
            <person name="Tritt A."/>
            <person name="Adam C."/>
            <person name="Daum C."/>
            <person name="Floudas D."/>
            <person name="Sun H."/>
            <person name="Yadav J.S."/>
            <person name="Pangilinan J."/>
            <person name="Larsson K.H."/>
            <person name="Matsuura K."/>
            <person name="Barry K."/>
            <person name="Labutti K."/>
            <person name="Kuo R."/>
            <person name="Ohm R.A."/>
            <person name="Bhattacharya S.S."/>
            <person name="Shirouzu T."/>
            <person name="Yoshinaga Y."/>
            <person name="Martin F.M."/>
            <person name="Grigoriev I.V."/>
            <person name="Hibbett D.S."/>
        </authorList>
    </citation>
    <scope>NUCLEOTIDE SEQUENCE [LARGE SCALE GENOMIC DNA]</scope>
    <source>
        <strain evidence="3 4">HHB12029</strain>
    </source>
</reference>
<evidence type="ECO:0000256" key="2">
    <source>
        <dbReference type="SAM" id="SignalP"/>
    </source>
</evidence>
<keyword evidence="2" id="KW-0732">Signal</keyword>
<feature type="signal peptide" evidence="2">
    <location>
        <begin position="1"/>
        <end position="16"/>
    </location>
</feature>
<gene>
    <name evidence="3" type="ORF">EXIGLDRAFT_764396</name>
</gene>
<feature type="chain" id="PRO_5007861468" description="Secreted protein" evidence="2">
    <location>
        <begin position="17"/>
        <end position="150"/>
    </location>
</feature>
<evidence type="ECO:0000313" key="3">
    <source>
        <dbReference type="EMBL" id="KZV97436.1"/>
    </source>
</evidence>
<evidence type="ECO:0008006" key="5">
    <source>
        <dbReference type="Google" id="ProtNLM"/>
    </source>
</evidence>
<protein>
    <recommendedName>
        <fullName evidence="5">Secreted protein</fullName>
    </recommendedName>
</protein>
<keyword evidence="4" id="KW-1185">Reference proteome</keyword>
<name>A0A165L6S2_EXIGL</name>
<feature type="region of interest" description="Disordered" evidence="1">
    <location>
        <begin position="80"/>
        <end position="114"/>
    </location>
</feature>
<proteinExistence type="predicted"/>
<evidence type="ECO:0000256" key="1">
    <source>
        <dbReference type="SAM" id="MobiDB-lite"/>
    </source>
</evidence>
<dbReference type="EMBL" id="KV425930">
    <property type="protein sequence ID" value="KZV97436.1"/>
    <property type="molecule type" value="Genomic_DNA"/>
</dbReference>
<organism evidence="3 4">
    <name type="scientific">Exidia glandulosa HHB12029</name>
    <dbReference type="NCBI Taxonomy" id="1314781"/>
    <lineage>
        <taxon>Eukaryota</taxon>
        <taxon>Fungi</taxon>
        <taxon>Dikarya</taxon>
        <taxon>Basidiomycota</taxon>
        <taxon>Agaricomycotina</taxon>
        <taxon>Agaricomycetes</taxon>
        <taxon>Auriculariales</taxon>
        <taxon>Exidiaceae</taxon>
        <taxon>Exidia</taxon>
    </lineage>
</organism>